<keyword evidence="1" id="KW-0732">Signal</keyword>
<evidence type="ECO:0000313" key="3">
    <source>
        <dbReference type="Proteomes" id="UP001343492"/>
    </source>
</evidence>
<accession>A0ABU7GGB3</accession>
<dbReference type="RefSeq" id="WP_354145229.1">
    <property type="nucleotide sequence ID" value="NZ_JAZDQV010000010.1"/>
</dbReference>
<name>A0ABU7GGB3_9SPHN</name>
<protein>
    <recommendedName>
        <fullName evidence="4">DUF1795 domain-containing protein</fullName>
    </recommendedName>
</protein>
<organism evidence="2 3">
    <name type="scientific">Altererythrobacter litoralis</name>
    <dbReference type="NCBI Taxonomy" id="3113904"/>
    <lineage>
        <taxon>Bacteria</taxon>
        <taxon>Pseudomonadati</taxon>
        <taxon>Pseudomonadota</taxon>
        <taxon>Alphaproteobacteria</taxon>
        <taxon>Sphingomonadales</taxon>
        <taxon>Erythrobacteraceae</taxon>
        <taxon>Altererythrobacter</taxon>
    </lineage>
</organism>
<dbReference type="Proteomes" id="UP001343492">
    <property type="component" value="Unassembled WGS sequence"/>
</dbReference>
<keyword evidence="3" id="KW-1185">Reference proteome</keyword>
<proteinExistence type="predicted"/>
<evidence type="ECO:0000313" key="2">
    <source>
        <dbReference type="EMBL" id="MEE1878124.1"/>
    </source>
</evidence>
<comment type="caution">
    <text evidence="2">The sequence shown here is derived from an EMBL/GenBank/DDBJ whole genome shotgun (WGS) entry which is preliminary data.</text>
</comment>
<gene>
    <name evidence="2" type="ORF">VRS74_10565</name>
</gene>
<feature type="chain" id="PRO_5047141774" description="DUF1795 domain-containing protein" evidence="1">
    <location>
        <begin position="23"/>
        <end position="224"/>
    </location>
</feature>
<sequence>MRIKQAAALTAMLALAACVSTAKPMRNAQGDIVQCKSAGWGWLGAPIALVQQGDCVSKLRKQGYYALNENPNGASIPSSAVKYKSKINFALPAGWANMPISSQLSNAGVRYYTTNNTLDAGIMVSAIKSSAVTDMDTYLGSIQSSIKAQASDATFSSTEDLQVGALSAYRYRYNLTQNGLRLAYVVTVIAGSNEIGVVTAWTTEPNFTAIEPQLLALTDRVGGI</sequence>
<dbReference type="PROSITE" id="PS51257">
    <property type="entry name" value="PROKAR_LIPOPROTEIN"/>
    <property type="match status" value="1"/>
</dbReference>
<dbReference type="EMBL" id="JAZDQV010000010">
    <property type="protein sequence ID" value="MEE1878124.1"/>
    <property type="molecule type" value="Genomic_DNA"/>
</dbReference>
<dbReference type="Gene3D" id="3.40.1000.10">
    <property type="entry name" value="Mog1/PsbP, alpha/beta/alpha sandwich"/>
    <property type="match status" value="1"/>
</dbReference>
<feature type="signal peptide" evidence="1">
    <location>
        <begin position="1"/>
        <end position="22"/>
    </location>
</feature>
<reference evidence="2 3" key="1">
    <citation type="submission" date="2024-01" db="EMBL/GenBank/DDBJ databases">
        <title>The genome sequence of Erythrobacteraceae sp. strain 1XM1-14.</title>
        <authorList>
            <person name="Liu Y."/>
        </authorList>
    </citation>
    <scope>NUCLEOTIDE SEQUENCE [LARGE SCALE GENOMIC DNA]</scope>
    <source>
        <strain evidence="2 3">1XM1-14</strain>
    </source>
</reference>
<evidence type="ECO:0008006" key="4">
    <source>
        <dbReference type="Google" id="ProtNLM"/>
    </source>
</evidence>
<evidence type="ECO:0000256" key="1">
    <source>
        <dbReference type="SAM" id="SignalP"/>
    </source>
</evidence>